<dbReference type="EMBL" id="CP076134">
    <property type="protein sequence ID" value="QWG15645.1"/>
    <property type="molecule type" value="Genomic_DNA"/>
</dbReference>
<protein>
    <recommendedName>
        <fullName evidence="4">Tat pathway signal sequence domain protein</fullName>
    </recommendedName>
</protein>
<feature type="signal peptide" evidence="1">
    <location>
        <begin position="1"/>
        <end position="28"/>
    </location>
</feature>
<organism evidence="2 3">
    <name type="scientific">Bradyrhizobium sediminis</name>
    <dbReference type="NCBI Taxonomy" id="2840469"/>
    <lineage>
        <taxon>Bacteria</taxon>
        <taxon>Pseudomonadati</taxon>
        <taxon>Pseudomonadota</taxon>
        <taxon>Alphaproteobacteria</taxon>
        <taxon>Hyphomicrobiales</taxon>
        <taxon>Nitrobacteraceae</taxon>
        <taxon>Bradyrhizobium</taxon>
    </lineage>
</organism>
<keyword evidence="1" id="KW-0732">Signal</keyword>
<gene>
    <name evidence="2" type="ORF">KMZ29_03980</name>
</gene>
<accession>A0A975RPM1</accession>
<evidence type="ECO:0000313" key="3">
    <source>
        <dbReference type="Proteomes" id="UP000680839"/>
    </source>
</evidence>
<evidence type="ECO:0000256" key="1">
    <source>
        <dbReference type="SAM" id="SignalP"/>
    </source>
</evidence>
<dbReference type="Proteomes" id="UP000680839">
    <property type="component" value="Chromosome"/>
</dbReference>
<evidence type="ECO:0008006" key="4">
    <source>
        <dbReference type="Google" id="ProtNLM"/>
    </source>
</evidence>
<proteinExistence type="predicted"/>
<feature type="chain" id="PRO_5037837332" description="Tat pathway signal sequence domain protein" evidence="1">
    <location>
        <begin position="29"/>
        <end position="215"/>
    </location>
</feature>
<dbReference type="PROSITE" id="PS51257">
    <property type="entry name" value="PROKAR_LIPOPROTEIN"/>
    <property type="match status" value="1"/>
</dbReference>
<dbReference type="AlphaFoldDB" id="A0A975RPM1"/>
<reference evidence="2" key="1">
    <citation type="submission" date="2021-06" db="EMBL/GenBank/DDBJ databases">
        <title>Bradyrhizobium sp. S2-20-1 Genome sequencing.</title>
        <authorList>
            <person name="Jin L."/>
        </authorList>
    </citation>
    <scope>NUCLEOTIDE SEQUENCE</scope>
    <source>
        <strain evidence="2">S2-20-1</strain>
    </source>
</reference>
<name>A0A975RPM1_9BRAD</name>
<evidence type="ECO:0000313" key="2">
    <source>
        <dbReference type="EMBL" id="QWG15645.1"/>
    </source>
</evidence>
<sequence length="215" mass="22435">MTAARPGRSRRTAIVAAISFAMGCNMLASPASSQSLTDRFKSLFGGKSEEAPAGGALPKADEAPSDLFCPPVSIRAGASTYQVAAPGKQPVGNDLRFQATITRTARDCTYNSGEITARIGIQGRVIAGPAGAPASVEIPLRVAVVQSGVQEKTIVTKAYRTSVSMSEDGSVPFTLVAEDIVYPAPSGAVGDTYVFYIGFDPQALKPEPKPRAKKK</sequence>